<evidence type="ECO:0000313" key="2">
    <source>
        <dbReference type="Proteomes" id="UP000240535"/>
    </source>
</evidence>
<keyword evidence="2" id="KW-1185">Reference proteome</keyword>
<organism evidence="1 2">
    <name type="scientific">Campylobacter blaseri</name>
    <dbReference type="NCBI Taxonomy" id="2042961"/>
    <lineage>
        <taxon>Bacteria</taxon>
        <taxon>Pseudomonadati</taxon>
        <taxon>Campylobacterota</taxon>
        <taxon>Epsilonproteobacteria</taxon>
        <taxon>Campylobacterales</taxon>
        <taxon>Campylobacteraceae</taxon>
        <taxon>Campylobacter</taxon>
    </lineage>
</organism>
<protein>
    <submittedName>
        <fullName evidence="1">Cobalt chelatase</fullName>
    </submittedName>
</protein>
<dbReference type="AlphaFoldDB" id="A0A2P8R2U3"/>
<name>A0A2P8R2U3_9BACT</name>
<accession>A0A2P8R2U3</accession>
<comment type="caution">
    <text evidence="1">The sequence shown here is derived from an EMBL/GenBank/DDBJ whole genome shotgun (WGS) entry which is preliminary data.</text>
</comment>
<dbReference type="RefSeq" id="WP_106870631.1">
    <property type="nucleotide sequence ID" value="NZ_CP053841.1"/>
</dbReference>
<reference evidence="2" key="1">
    <citation type="submission" date="2017-10" db="EMBL/GenBank/DDBJ databases">
        <title>Campylobacter species from seals.</title>
        <authorList>
            <person name="Gilbert M.J."/>
            <person name="Zomer A.L."/>
            <person name="Timmerman A.J."/>
            <person name="Duim B."/>
            <person name="Wagenaar J.A."/>
        </authorList>
    </citation>
    <scope>NUCLEOTIDE SEQUENCE [LARGE SCALE GENOMIC DNA]</scope>
    <source>
        <strain evidence="2">17S00004-5</strain>
    </source>
</reference>
<gene>
    <name evidence="1" type="ORF">CQ405_03005</name>
</gene>
<sequence>MTKKEIADYLELEVRTLYNWEKSRPKLYNFIIENISNINENNSKTDKKENKIIELLEKLNEKEKEYYIFDIKARVLKKELEG</sequence>
<dbReference type="OrthoDB" id="5361725at2"/>
<dbReference type="EMBL" id="PDHH01000002">
    <property type="protein sequence ID" value="PSM52788.1"/>
    <property type="molecule type" value="Genomic_DNA"/>
</dbReference>
<dbReference type="Proteomes" id="UP000240535">
    <property type="component" value="Unassembled WGS sequence"/>
</dbReference>
<evidence type="ECO:0000313" key="1">
    <source>
        <dbReference type="EMBL" id="PSM52788.1"/>
    </source>
</evidence>
<proteinExistence type="predicted"/>